<dbReference type="OrthoDB" id="690172at2759"/>
<feature type="transmembrane region" description="Helical" evidence="2">
    <location>
        <begin position="117"/>
        <end position="133"/>
    </location>
</feature>
<feature type="compositionally biased region" description="Basic residues" evidence="1">
    <location>
        <begin position="47"/>
        <end position="56"/>
    </location>
</feature>
<dbReference type="PANTHER" id="PTHR36381">
    <property type="entry name" value="ETHYLENE-REGULATED TRANSCRIPT 2 (ERT2)"/>
    <property type="match status" value="1"/>
</dbReference>
<feature type="transmembrane region" description="Helical" evidence="2">
    <location>
        <begin position="304"/>
        <end position="320"/>
    </location>
</feature>
<dbReference type="AlphaFoldDB" id="A0A2I0X3K9"/>
<keyword evidence="2" id="KW-0472">Membrane</keyword>
<reference evidence="3 4" key="1">
    <citation type="journal article" date="2016" name="Sci. Rep.">
        <title>The Dendrobium catenatum Lindl. genome sequence provides insights into polysaccharide synthase, floral development and adaptive evolution.</title>
        <authorList>
            <person name="Zhang G.Q."/>
            <person name="Xu Q."/>
            <person name="Bian C."/>
            <person name="Tsai W.C."/>
            <person name="Yeh C.M."/>
            <person name="Liu K.W."/>
            <person name="Yoshida K."/>
            <person name="Zhang L.S."/>
            <person name="Chang S.B."/>
            <person name="Chen F."/>
            <person name="Shi Y."/>
            <person name="Su Y.Y."/>
            <person name="Zhang Y.Q."/>
            <person name="Chen L.J."/>
            <person name="Yin Y."/>
            <person name="Lin M."/>
            <person name="Huang H."/>
            <person name="Deng H."/>
            <person name="Wang Z.W."/>
            <person name="Zhu S.L."/>
            <person name="Zhao X."/>
            <person name="Deng C."/>
            <person name="Niu S.C."/>
            <person name="Huang J."/>
            <person name="Wang M."/>
            <person name="Liu G.H."/>
            <person name="Yang H.J."/>
            <person name="Xiao X.J."/>
            <person name="Hsiao Y.Y."/>
            <person name="Wu W.L."/>
            <person name="Chen Y.Y."/>
            <person name="Mitsuda N."/>
            <person name="Ohme-Takagi M."/>
            <person name="Luo Y.B."/>
            <person name="Van de Peer Y."/>
            <person name="Liu Z.J."/>
        </authorList>
    </citation>
    <scope>NUCLEOTIDE SEQUENCE [LARGE SCALE GENOMIC DNA]</scope>
    <source>
        <tissue evidence="3">The whole plant</tissue>
    </source>
</reference>
<protein>
    <submittedName>
        <fullName evidence="3">Uncharacterized protein</fullName>
    </submittedName>
</protein>
<feature type="region of interest" description="Disordered" evidence="1">
    <location>
        <begin position="47"/>
        <end position="70"/>
    </location>
</feature>
<reference evidence="3 4" key="2">
    <citation type="journal article" date="2017" name="Nature">
        <title>The Apostasia genome and the evolution of orchids.</title>
        <authorList>
            <person name="Zhang G.Q."/>
            <person name="Liu K.W."/>
            <person name="Li Z."/>
            <person name="Lohaus R."/>
            <person name="Hsiao Y.Y."/>
            <person name="Niu S.C."/>
            <person name="Wang J.Y."/>
            <person name="Lin Y.C."/>
            <person name="Xu Q."/>
            <person name="Chen L.J."/>
            <person name="Yoshida K."/>
            <person name="Fujiwara S."/>
            <person name="Wang Z.W."/>
            <person name="Zhang Y.Q."/>
            <person name="Mitsuda N."/>
            <person name="Wang M."/>
            <person name="Liu G.H."/>
            <person name="Pecoraro L."/>
            <person name="Huang H.X."/>
            <person name="Xiao X.J."/>
            <person name="Lin M."/>
            <person name="Wu X.Y."/>
            <person name="Wu W.L."/>
            <person name="Chen Y.Y."/>
            <person name="Chang S.B."/>
            <person name="Sakamoto S."/>
            <person name="Ohme-Takagi M."/>
            <person name="Yagi M."/>
            <person name="Zeng S.J."/>
            <person name="Shen C.Y."/>
            <person name="Yeh C.M."/>
            <person name="Luo Y.B."/>
            <person name="Tsai W.C."/>
            <person name="Van de Peer Y."/>
            <person name="Liu Z.J."/>
        </authorList>
    </citation>
    <scope>NUCLEOTIDE SEQUENCE [LARGE SCALE GENOMIC DNA]</scope>
    <source>
        <tissue evidence="3">The whole plant</tissue>
    </source>
</reference>
<accession>A0A2I0X3K9</accession>
<feature type="transmembrane region" description="Helical" evidence="2">
    <location>
        <begin position="94"/>
        <end position="111"/>
    </location>
</feature>
<evidence type="ECO:0000313" key="4">
    <source>
        <dbReference type="Proteomes" id="UP000233837"/>
    </source>
</evidence>
<sequence>MPSSRWKKAIAADGLLSGLRSKSSGSLVVQTGFPTSLADLIVKNHGRLKKSSRSNNKKPSPSSEVPRLPAPECRSAAPVIENPRSADRSMNARPGIQFLIVNLILLVALVIGKKKLVVGITISAFTLLILEICGRRGWRFLKPCPEARKRLDSLIWSFDLGGRDWASPIREIDAGLRADLSVSGGTAEESRIKDPSCELLPESCDFGKVCSKRKLGSSGDSKVKKLLRKFVLRKFHGIREPEKFPHCVEATEEKPCETDLLEKQEEESGSDDEAGSFKTCYGDLCDGDDTHRTKINVDENKSGRIYEFVFFLIVLCGLVRGKLIALLLAMVWCVLYKLIIVVRSKRRRR</sequence>
<feature type="transmembrane region" description="Helical" evidence="2">
    <location>
        <begin position="326"/>
        <end position="342"/>
    </location>
</feature>
<keyword evidence="4" id="KW-1185">Reference proteome</keyword>
<evidence type="ECO:0000256" key="2">
    <source>
        <dbReference type="SAM" id="Phobius"/>
    </source>
</evidence>
<proteinExistence type="predicted"/>
<organism evidence="3 4">
    <name type="scientific">Dendrobium catenatum</name>
    <dbReference type="NCBI Taxonomy" id="906689"/>
    <lineage>
        <taxon>Eukaryota</taxon>
        <taxon>Viridiplantae</taxon>
        <taxon>Streptophyta</taxon>
        <taxon>Embryophyta</taxon>
        <taxon>Tracheophyta</taxon>
        <taxon>Spermatophyta</taxon>
        <taxon>Magnoliopsida</taxon>
        <taxon>Liliopsida</taxon>
        <taxon>Asparagales</taxon>
        <taxon>Orchidaceae</taxon>
        <taxon>Epidendroideae</taxon>
        <taxon>Malaxideae</taxon>
        <taxon>Dendrobiinae</taxon>
        <taxon>Dendrobium</taxon>
    </lineage>
</organism>
<gene>
    <name evidence="3" type="ORF">MA16_Dca005495</name>
</gene>
<dbReference type="PANTHER" id="PTHR36381:SF1">
    <property type="entry name" value="ETHYLENE-REGULATED TRANSCRIPT 2 (ERT2)"/>
    <property type="match status" value="1"/>
</dbReference>
<evidence type="ECO:0000256" key="1">
    <source>
        <dbReference type="SAM" id="MobiDB-lite"/>
    </source>
</evidence>
<dbReference type="Proteomes" id="UP000233837">
    <property type="component" value="Unassembled WGS sequence"/>
</dbReference>
<keyword evidence="2" id="KW-0812">Transmembrane</keyword>
<evidence type="ECO:0000313" key="3">
    <source>
        <dbReference type="EMBL" id="PKU82490.1"/>
    </source>
</evidence>
<dbReference type="EMBL" id="KZ502191">
    <property type="protein sequence ID" value="PKU82490.1"/>
    <property type="molecule type" value="Genomic_DNA"/>
</dbReference>
<keyword evidence="2" id="KW-1133">Transmembrane helix</keyword>
<name>A0A2I0X3K9_9ASPA</name>